<keyword evidence="1 2" id="KW-0175">Coiled coil</keyword>
<protein>
    <submittedName>
        <fullName evidence="3">DUF724 domain-containing protein</fullName>
    </submittedName>
</protein>
<dbReference type="GO" id="GO:0090529">
    <property type="term" value="P:cell septum assembly"/>
    <property type="evidence" value="ECO:0007669"/>
    <property type="project" value="InterPro"/>
</dbReference>
<proteinExistence type="predicted"/>
<evidence type="ECO:0000256" key="2">
    <source>
        <dbReference type="SAM" id="Coils"/>
    </source>
</evidence>
<reference evidence="3" key="2">
    <citation type="submission" date="2021-08" db="EMBL/GenBank/DDBJ databases">
        <authorList>
            <person name="Dalcin Martins P."/>
        </authorList>
    </citation>
    <scope>NUCLEOTIDE SEQUENCE</scope>
    <source>
        <strain evidence="3">MAG_39</strain>
    </source>
</reference>
<accession>A0A953J3P2</accession>
<dbReference type="GO" id="GO:0005737">
    <property type="term" value="C:cytoplasm"/>
    <property type="evidence" value="ECO:0007669"/>
    <property type="project" value="InterPro"/>
</dbReference>
<name>A0A953J3P2_9BACT</name>
<dbReference type="InterPro" id="IPR009252">
    <property type="entry name" value="Cell_div_ZapB"/>
</dbReference>
<reference evidence="3" key="1">
    <citation type="journal article" date="2021" name="bioRxiv">
        <title>Unraveling nitrogen, sulfur and carbon metabolic pathways and microbial community transcriptional responses to substrate deprivation and toxicity stresses in a bioreactor mimicking anoxic brackish coastal sediment conditions.</title>
        <authorList>
            <person name="Martins P.D."/>
            <person name="Echeveste M.J."/>
            <person name="Arshad A."/>
            <person name="Kurth J."/>
            <person name="Ouboter H."/>
            <person name="Jetten M.S.M."/>
            <person name="Welte C.U."/>
        </authorList>
    </citation>
    <scope>NUCLEOTIDE SEQUENCE</scope>
    <source>
        <strain evidence="3">MAG_39</strain>
    </source>
</reference>
<dbReference type="Proteomes" id="UP000705867">
    <property type="component" value="Unassembled WGS sequence"/>
</dbReference>
<dbReference type="Gene3D" id="1.20.5.340">
    <property type="match status" value="1"/>
</dbReference>
<dbReference type="GO" id="GO:0043093">
    <property type="term" value="P:FtsZ-dependent cytokinesis"/>
    <property type="evidence" value="ECO:0007669"/>
    <property type="project" value="InterPro"/>
</dbReference>
<dbReference type="AlphaFoldDB" id="A0A953J3P2"/>
<dbReference type="EMBL" id="JAIOIV010000043">
    <property type="protein sequence ID" value="MBZ0155698.1"/>
    <property type="molecule type" value="Genomic_DNA"/>
</dbReference>
<comment type="caution">
    <text evidence="3">The sequence shown here is derived from an EMBL/GenBank/DDBJ whole genome shotgun (WGS) entry which is preliminary data.</text>
</comment>
<evidence type="ECO:0000313" key="4">
    <source>
        <dbReference type="Proteomes" id="UP000705867"/>
    </source>
</evidence>
<organism evidence="3 4">
    <name type="scientific">Candidatus Nitrobium versatile</name>
    <dbReference type="NCBI Taxonomy" id="2884831"/>
    <lineage>
        <taxon>Bacteria</taxon>
        <taxon>Pseudomonadati</taxon>
        <taxon>Nitrospirota</taxon>
        <taxon>Nitrospiria</taxon>
        <taxon>Nitrospirales</taxon>
        <taxon>Nitrospiraceae</taxon>
        <taxon>Candidatus Nitrobium</taxon>
    </lineage>
</organism>
<gene>
    <name evidence="3" type="ORF">K8I29_05715</name>
</gene>
<sequence>MLKNFEEKITYAVEKVKTLKEEKSALERRIQELEEIVTSKDQEIERLTAEKSAIKQQIENLFTELESIEVK</sequence>
<dbReference type="Pfam" id="PF06005">
    <property type="entry name" value="ZapB"/>
    <property type="match status" value="1"/>
</dbReference>
<evidence type="ECO:0000256" key="1">
    <source>
        <dbReference type="ARBA" id="ARBA00023054"/>
    </source>
</evidence>
<evidence type="ECO:0000313" key="3">
    <source>
        <dbReference type="EMBL" id="MBZ0155698.1"/>
    </source>
</evidence>
<feature type="coiled-coil region" evidence="2">
    <location>
        <begin position="2"/>
        <end position="71"/>
    </location>
</feature>